<proteinExistence type="predicted"/>
<keyword evidence="1" id="KW-1133">Transmembrane helix</keyword>
<evidence type="ECO:0000313" key="3">
    <source>
        <dbReference type="Proteomes" id="UP000176951"/>
    </source>
</evidence>
<dbReference type="AlphaFoldDB" id="A0A1G2PQB3"/>
<feature type="transmembrane region" description="Helical" evidence="1">
    <location>
        <begin position="6"/>
        <end position="27"/>
    </location>
</feature>
<reference evidence="2 3" key="1">
    <citation type="journal article" date="2016" name="Nat. Commun.">
        <title>Thousands of microbial genomes shed light on interconnected biogeochemical processes in an aquifer system.</title>
        <authorList>
            <person name="Anantharaman K."/>
            <person name="Brown C.T."/>
            <person name="Hug L.A."/>
            <person name="Sharon I."/>
            <person name="Castelle C.J."/>
            <person name="Probst A.J."/>
            <person name="Thomas B.C."/>
            <person name="Singh A."/>
            <person name="Wilkins M.J."/>
            <person name="Karaoz U."/>
            <person name="Brodie E.L."/>
            <person name="Williams K.H."/>
            <person name="Hubbard S.S."/>
            <person name="Banfield J.F."/>
        </authorList>
    </citation>
    <scope>NUCLEOTIDE SEQUENCE [LARGE SCALE GENOMIC DNA]</scope>
</reference>
<organism evidence="2 3">
    <name type="scientific">Candidatus Terrybacteria bacterium RIFCSPLOWO2_01_FULL_40_23</name>
    <dbReference type="NCBI Taxonomy" id="1802366"/>
    <lineage>
        <taxon>Bacteria</taxon>
        <taxon>Candidatus Terryibacteriota</taxon>
    </lineage>
</organism>
<keyword evidence="1" id="KW-0812">Transmembrane</keyword>
<evidence type="ECO:0008006" key="4">
    <source>
        <dbReference type="Google" id="ProtNLM"/>
    </source>
</evidence>
<evidence type="ECO:0000313" key="2">
    <source>
        <dbReference type="EMBL" id="OHA50530.1"/>
    </source>
</evidence>
<accession>A0A1G2PQB3</accession>
<keyword evidence="1" id="KW-0472">Membrane</keyword>
<name>A0A1G2PQB3_9BACT</name>
<protein>
    <recommendedName>
        <fullName evidence="4">Transmembrane protein</fullName>
    </recommendedName>
</protein>
<sequence>MARNKIFITAFGIFVLLFIAGSGFVFYQEGLKTDQFLAEASLKKTEVLIKQKQRDNYLRLNSQSTTDYSEGDCITEAQCSWAGQGCGGGHGVCTDQPEKYAGVITTCILNIDPDFPSNNGYSCGCILDIRKCGWEK</sequence>
<dbReference type="Proteomes" id="UP000176951">
    <property type="component" value="Unassembled WGS sequence"/>
</dbReference>
<dbReference type="EMBL" id="MHSW01000034">
    <property type="protein sequence ID" value="OHA50530.1"/>
    <property type="molecule type" value="Genomic_DNA"/>
</dbReference>
<evidence type="ECO:0000256" key="1">
    <source>
        <dbReference type="SAM" id="Phobius"/>
    </source>
</evidence>
<comment type="caution">
    <text evidence="2">The sequence shown here is derived from an EMBL/GenBank/DDBJ whole genome shotgun (WGS) entry which is preliminary data.</text>
</comment>
<gene>
    <name evidence="2" type="ORF">A3A97_03075</name>
</gene>